<evidence type="ECO:0000313" key="2">
    <source>
        <dbReference type="EMBL" id="CAB4142210.1"/>
    </source>
</evidence>
<dbReference type="EMBL" id="LR796407">
    <property type="protein sequence ID" value="CAB4142210.1"/>
    <property type="molecule type" value="Genomic_DNA"/>
</dbReference>
<dbReference type="InterPro" id="IPR045958">
    <property type="entry name" value="DUF6378"/>
</dbReference>
<proteinExistence type="predicted"/>
<feature type="domain" description="DUF6378" evidence="1">
    <location>
        <begin position="5"/>
        <end position="83"/>
    </location>
</feature>
<accession>A0A6J5MAR1</accession>
<protein>
    <recommendedName>
        <fullName evidence="1">DUF6378 domain-containing protein</fullName>
    </recommendedName>
</protein>
<organism evidence="2">
    <name type="scientific">uncultured Caudovirales phage</name>
    <dbReference type="NCBI Taxonomy" id="2100421"/>
    <lineage>
        <taxon>Viruses</taxon>
        <taxon>Duplodnaviria</taxon>
        <taxon>Heunggongvirae</taxon>
        <taxon>Uroviricota</taxon>
        <taxon>Caudoviricetes</taxon>
        <taxon>Peduoviridae</taxon>
        <taxon>Maltschvirus</taxon>
        <taxon>Maltschvirus maltsch</taxon>
    </lineage>
</organism>
<name>A0A6J5MAR1_9CAUD</name>
<evidence type="ECO:0000259" key="1">
    <source>
        <dbReference type="Pfam" id="PF19905"/>
    </source>
</evidence>
<gene>
    <name evidence="2" type="ORF">UFOVP439_13</name>
</gene>
<reference evidence="2" key="1">
    <citation type="submission" date="2020-04" db="EMBL/GenBank/DDBJ databases">
        <authorList>
            <person name="Chiriac C."/>
            <person name="Salcher M."/>
            <person name="Ghai R."/>
            <person name="Kavagutti S V."/>
        </authorList>
    </citation>
    <scope>NUCLEOTIDE SEQUENCE</scope>
</reference>
<sequence>MRANEILLTATDTIRDRGLSYGHPADNLQHTAMLLSAYLQTPIHDYQVAGIMVLVKLARTNQSAQHIDNWVDLCSYGALAGQLATEENELYV</sequence>
<dbReference type="Pfam" id="PF19905">
    <property type="entry name" value="DUF6378"/>
    <property type="match status" value="1"/>
</dbReference>